<feature type="non-terminal residue" evidence="1">
    <location>
        <position position="75"/>
    </location>
</feature>
<organism evidence="1 2">
    <name type="scientific">Brachionus plicatilis</name>
    <name type="common">Marine rotifer</name>
    <name type="synonym">Brachionus muelleri</name>
    <dbReference type="NCBI Taxonomy" id="10195"/>
    <lineage>
        <taxon>Eukaryota</taxon>
        <taxon>Metazoa</taxon>
        <taxon>Spiralia</taxon>
        <taxon>Gnathifera</taxon>
        <taxon>Rotifera</taxon>
        <taxon>Eurotatoria</taxon>
        <taxon>Monogononta</taxon>
        <taxon>Pseudotrocha</taxon>
        <taxon>Ploima</taxon>
        <taxon>Brachionidae</taxon>
        <taxon>Brachionus</taxon>
    </lineage>
</organism>
<evidence type="ECO:0000313" key="1">
    <source>
        <dbReference type="EMBL" id="RMZ96824.1"/>
    </source>
</evidence>
<keyword evidence="2" id="KW-1185">Reference proteome</keyword>
<gene>
    <name evidence="1" type="ORF">BpHYR1_048981</name>
</gene>
<protein>
    <submittedName>
        <fullName evidence="1">Uncharacterized protein</fullName>
    </submittedName>
</protein>
<sequence length="75" mass="8534">PNYRIPLQRVACTKNQNSGFSPSITLHLAHVKRRMPVLLFDFLAFSFKAFVFGLSGRRPLLFGNCGSCWVIYQSL</sequence>
<dbReference type="Proteomes" id="UP000276133">
    <property type="component" value="Unassembled WGS sequence"/>
</dbReference>
<evidence type="ECO:0000313" key="2">
    <source>
        <dbReference type="Proteomes" id="UP000276133"/>
    </source>
</evidence>
<comment type="caution">
    <text evidence="1">The sequence shown here is derived from an EMBL/GenBank/DDBJ whole genome shotgun (WGS) entry which is preliminary data.</text>
</comment>
<accession>A0A3M7PDM3</accession>
<feature type="non-terminal residue" evidence="1">
    <location>
        <position position="1"/>
    </location>
</feature>
<proteinExistence type="predicted"/>
<dbReference type="EMBL" id="REGN01011870">
    <property type="protein sequence ID" value="RMZ96824.1"/>
    <property type="molecule type" value="Genomic_DNA"/>
</dbReference>
<reference evidence="1 2" key="1">
    <citation type="journal article" date="2018" name="Sci. Rep.">
        <title>Genomic signatures of local adaptation to the degree of environmental predictability in rotifers.</title>
        <authorList>
            <person name="Franch-Gras L."/>
            <person name="Hahn C."/>
            <person name="Garcia-Roger E.M."/>
            <person name="Carmona M.J."/>
            <person name="Serra M."/>
            <person name="Gomez A."/>
        </authorList>
    </citation>
    <scope>NUCLEOTIDE SEQUENCE [LARGE SCALE GENOMIC DNA]</scope>
    <source>
        <strain evidence="1">HYR1</strain>
    </source>
</reference>
<dbReference type="AlphaFoldDB" id="A0A3M7PDM3"/>
<name>A0A3M7PDM3_BRAPC</name>